<dbReference type="SUPFAM" id="SSF52833">
    <property type="entry name" value="Thioredoxin-like"/>
    <property type="match status" value="1"/>
</dbReference>
<evidence type="ECO:0000313" key="7">
    <source>
        <dbReference type="EMBL" id="SOS75723.1"/>
    </source>
</evidence>
<keyword evidence="2 3" id="KW-0186">Copper</keyword>
<reference evidence="8" key="1">
    <citation type="submission" date="2017-11" db="EMBL/GenBank/DDBJ databases">
        <authorList>
            <person name="Duchaud E."/>
        </authorList>
    </citation>
    <scope>NUCLEOTIDE SEQUENCE [LARGE SCALE GENOMIC DNA]</scope>
    <source>
        <strain evidence="8">Tenacibaculum sp. TNO020</strain>
    </source>
</reference>
<dbReference type="Pfam" id="PF02630">
    <property type="entry name" value="SCO1-SenC"/>
    <property type="match status" value="1"/>
</dbReference>
<feature type="binding site" evidence="3">
    <location>
        <position position="77"/>
    </location>
    <ligand>
        <name>Cu cation</name>
        <dbReference type="ChEBI" id="CHEBI:23378"/>
    </ligand>
</feature>
<evidence type="ECO:0000259" key="6">
    <source>
        <dbReference type="PROSITE" id="PS51352"/>
    </source>
</evidence>
<feature type="binding site" evidence="3">
    <location>
        <position position="163"/>
    </location>
    <ligand>
        <name>Cu cation</name>
        <dbReference type="ChEBI" id="CHEBI:23378"/>
    </ligand>
</feature>
<evidence type="ECO:0000313" key="8">
    <source>
        <dbReference type="Proteomes" id="UP000234211"/>
    </source>
</evidence>
<feature type="disulfide bond" description="Redox-active" evidence="4">
    <location>
        <begin position="73"/>
        <end position="77"/>
    </location>
</feature>
<dbReference type="CDD" id="cd02968">
    <property type="entry name" value="SCO"/>
    <property type="match status" value="1"/>
</dbReference>
<keyword evidence="4" id="KW-1015">Disulfide bond</keyword>
<feature type="transmembrane region" description="Helical" evidence="5">
    <location>
        <begin position="6"/>
        <end position="23"/>
    </location>
</feature>
<protein>
    <submittedName>
        <fullName evidence="7">Photosynthetic protein synthase II</fullName>
    </submittedName>
</protein>
<comment type="similarity">
    <text evidence="1">Belongs to the SCO1/2 family.</text>
</comment>
<organism evidence="7 8">
    <name type="scientific">Tenacibaculum piscium</name>
    <dbReference type="NCBI Taxonomy" id="1458515"/>
    <lineage>
        <taxon>Bacteria</taxon>
        <taxon>Pseudomonadati</taxon>
        <taxon>Bacteroidota</taxon>
        <taxon>Flavobacteriia</taxon>
        <taxon>Flavobacteriales</taxon>
        <taxon>Flavobacteriaceae</taxon>
        <taxon>Tenacibaculum</taxon>
    </lineage>
</organism>
<dbReference type="Gene3D" id="3.40.30.10">
    <property type="entry name" value="Glutaredoxin"/>
    <property type="match status" value="1"/>
</dbReference>
<accession>A0A2H1YJR8</accession>
<dbReference type="OrthoDB" id="9811998at2"/>
<dbReference type="GO" id="GO:0046872">
    <property type="term" value="F:metal ion binding"/>
    <property type="evidence" value="ECO:0007669"/>
    <property type="project" value="UniProtKB-KW"/>
</dbReference>
<dbReference type="RefSeq" id="WP_101918356.1">
    <property type="nucleotide sequence ID" value="NZ_JAFMUR010000002.1"/>
</dbReference>
<evidence type="ECO:0000256" key="3">
    <source>
        <dbReference type="PIRSR" id="PIRSR603782-1"/>
    </source>
</evidence>
<sequence length="215" mass="24653">MKKNNYSYVGISFIILLFGIYSVPKIVKHFQTADLHTFTKVPDFEFINQDGKTISNKDFENKVYVVEFFFATCPSICPIMNARMVEIQNEFMGNPNFGIASFSITPEIDTPKQLKKYALKNGINHKNWHLLTGKSEEIVYDLSNEGFKLFVGKGEVSHGGFEHSGLFALVDKNGIIRSRYDEYGNPIMYYRALDEHGFGNQIKELKQDIKLLLKD</sequence>
<keyword evidence="5" id="KW-0812">Transmembrane</keyword>
<dbReference type="Proteomes" id="UP000234211">
    <property type="component" value="Unassembled WGS sequence"/>
</dbReference>
<gene>
    <name evidence="7" type="ORF">TNO020_70028</name>
</gene>
<keyword evidence="5" id="KW-0472">Membrane</keyword>
<name>A0A2H1YJR8_9FLAO</name>
<evidence type="ECO:0000256" key="2">
    <source>
        <dbReference type="ARBA" id="ARBA00023008"/>
    </source>
</evidence>
<dbReference type="PANTHER" id="PTHR12151:SF25">
    <property type="entry name" value="LINALOOL DEHYDRATASE_ISOMERASE DOMAIN-CONTAINING PROTEIN"/>
    <property type="match status" value="1"/>
</dbReference>
<dbReference type="InterPro" id="IPR036249">
    <property type="entry name" value="Thioredoxin-like_sf"/>
</dbReference>
<dbReference type="InterPro" id="IPR013766">
    <property type="entry name" value="Thioredoxin_domain"/>
</dbReference>
<keyword evidence="8" id="KW-1185">Reference proteome</keyword>
<feature type="binding site" evidence="3">
    <location>
        <position position="73"/>
    </location>
    <ligand>
        <name>Cu cation</name>
        <dbReference type="ChEBI" id="CHEBI:23378"/>
    </ligand>
</feature>
<evidence type="ECO:0000256" key="5">
    <source>
        <dbReference type="SAM" id="Phobius"/>
    </source>
</evidence>
<evidence type="ECO:0000256" key="4">
    <source>
        <dbReference type="PIRSR" id="PIRSR603782-2"/>
    </source>
</evidence>
<dbReference type="AlphaFoldDB" id="A0A2H1YJR8"/>
<dbReference type="PANTHER" id="PTHR12151">
    <property type="entry name" value="ELECTRON TRANSPORT PROTIN SCO1/SENC FAMILY MEMBER"/>
    <property type="match status" value="1"/>
</dbReference>
<proteinExistence type="inferred from homology"/>
<feature type="domain" description="Thioredoxin" evidence="6">
    <location>
        <begin position="35"/>
        <end position="207"/>
    </location>
</feature>
<evidence type="ECO:0000256" key="1">
    <source>
        <dbReference type="ARBA" id="ARBA00010996"/>
    </source>
</evidence>
<dbReference type="PROSITE" id="PS51352">
    <property type="entry name" value="THIOREDOXIN_2"/>
    <property type="match status" value="1"/>
</dbReference>
<keyword evidence="5" id="KW-1133">Transmembrane helix</keyword>
<dbReference type="InterPro" id="IPR003782">
    <property type="entry name" value="SCO1/SenC"/>
</dbReference>
<dbReference type="EMBL" id="OENF01000042">
    <property type="protein sequence ID" value="SOS75723.1"/>
    <property type="molecule type" value="Genomic_DNA"/>
</dbReference>
<keyword evidence="3" id="KW-0479">Metal-binding</keyword>